<evidence type="ECO:0000256" key="5">
    <source>
        <dbReference type="ARBA" id="ARBA00022837"/>
    </source>
</evidence>
<feature type="domain" description="Plant heme peroxidase family profile" evidence="12">
    <location>
        <begin position="206"/>
        <end position="326"/>
    </location>
</feature>
<reference evidence="13" key="3">
    <citation type="journal article" date="2017" name="Nature">
        <title>Genome sequence of the progenitor of the wheat D genome Aegilops tauschii.</title>
        <authorList>
            <person name="Luo M.C."/>
            <person name="Gu Y.Q."/>
            <person name="Puiu D."/>
            <person name="Wang H."/>
            <person name="Twardziok S.O."/>
            <person name="Deal K.R."/>
            <person name="Huo N."/>
            <person name="Zhu T."/>
            <person name="Wang L."/>
            <person name="Wang Y."/>
            <person name="McGuire P.E."/>
            <person name="Liu S."/>
            <person name="Long H."/>
            <person name="Ramasamy R.K."/>
            <person name="Rodriguez J.C."/>
            <person name="Van S.L."/>
            <person name="Yuan L."/>
            <person name="Wang Z."/>
            <person name="Xia Z."/>
            <person name="Xiao L."/>
            <person name="Anderson O.D."/>
            <person name="Ouyang S."/>
            <person name="Liang Y."/>
            <person name="Zimin A.V."/>
            <person name="Pertea G."/>
            <person name="Qi P."/>
            <person name="Bennetzen J.L."/>
            <person name="Dai X."/>
            <person name="Dawson M.W."/>
            <person name="Muller H.G."/>
            <person name="Kugler K."/>
            <person name="Rivarola-Duarte L."/>
            <person name="Spannagl M."/>
            <person name="Mayer K.F.X."/>
            <person name="Lu F.H."/>
            <person name="Bevan M.W."/>
            <person name="Leroy P."/>
            <person name="Li P."/>
            <person name="You F.M."/>
            <person name="Sun Q."/>
            <person name="Liu Z."/>
            <person name="Lyons E."/>
            <person name="Wicker T."/>
            <person name="Salzberg S.L."/>
            <person name="Devos K.M."/>
            <person name="Dvorak J."/>
        </authorList>
    </citation>
    <scope>NUCLEOTIDE SEQUENCE [LARGE SCALE GENOMIC DNA]</scope>
    <source>
        <strain evidence="13">cv. AL8/78</strain>
    </source>
</reference>
<dbReference type="PANTHER" id="PTHR31517:SF48">
    <property type="entry name" value="PEROXIDASE 16-RELATED"/>
    <property type="match status" value="1"/>
</dbReference>
<evidence type="ECO:0000256" key="3">
    <source>
        <dbReference type="ARBA" id="ARBA00022617"/>
    </source>
</evidence>
<feature type="compositionally biased region" description="Low complexity" evidence="11">
    <location>
        <begin position="42"/>
        <end position="54"/>
    </location>
</feature>
<evidence type="ECO:0000256" key="10">
    <source>
        <dbReference type="RuleBase" id="RU362060"/>
    </source>
</evidence>
<evidence type="ECO:0000313" key="14">
    <source>
        <dbReference type="Proteomes" id="UP000015105"/>
    </source>
</evidence>
<dbReference type="EnsemblPlants" id="AET2Gv21274000.1">
    <property type="protein sequence ID" value="AET2Gv21274000.1"/>
    <property type="gene ID" value="AET2Gv21274000"/>
</dbReference>
<sequence>GVQSSSGRPGRPGHGLRRAVVPLGGGGRRRSVPRLPRGDVPAAGANRGVARAGGLQERLRRGAGLHPHPLPRLLPAGLRRVGAHRGPRQRAEGEAQHDAPQRSAGPHRPHPCRGPPRLQGHGVVRRHHRARHPRIPLPGRRAPLRRHPRPARLLLPRVAGTSQTAAGALPQCGQAHRVLRQTWPRRGRPGVPLRCAHLRRRPLPGLRDRFKNGFDTNPAIDHAFATTLKKNCDKDFPRGTVEQNLDRRTPDIFDNKYYFDLIAKQGLFKSDQGLIDHPATKSKATHFSLNQGAFFDQFAKSMAKMVKMDLLTGNKGEIRANCKVRGKPPRIQTAVDDEGIAADM</sequence>
<dbReference type="InterPro" id="IPR010255">
    <property type="entry name" value="Haem_peroxidase_sf"/>
</dbReference>
<evidence type="ECO:0000256" key="2">
    <source>
        <dbReference type="ARBA" id="ARBA00022559"/>
    </source>
</evidence>
<dbReference type="InterPro" id="IPR000823">
    <property type="entry name" value="Peroxidase_pln"/>
</dbReference>
<evidence type="ECO:0000256" key="4">
    <source>
        <dbReference type="ARBA" id="ARBA00022723"/>
    </source>
</evidence>
<keyword evidence="6 10" id="KW-0560">Oxidoreductase</keyword>
<accession>A0A453DJP2</accession>
<comment type="cofactor">
    <cofactor evidence="9 10">
        <name>Ca(2+)</name>
        <dbReference type="ChEBI" id="CHEBI:29108"/>
    </cofactor>
    <text evidence="9 10">Binds 2 calcium ions per subunit.</text>
</comment>
<keyword evidence="10" id="KW-0964">Secreted</keyword>
<dbReference type="Gene3D" id="1.10.420.10">
    <property type="entry name" value="Peroxidase, domain 2"/>
    <property type="match status" value="1"/>
</dbReference>
<evidence type="ECO:0000256" key="11">
    <source>
        <dbReference type="SAM" id="MobiDB-lite"/>
    </source>
</evidence>
<dbReference type="InterPro" id="IPR002016">
    <property type="entry name" value="Haem_peroxidase"/>
</dbReference>
<dbReference type="PRINTS" id="PR00461">
    <property type="entry name" value="PLPEROXIDASE"/>
</dbReference>
<protein>
    <recommendedName>
        <fullName evidence="10">Peroxidase</fullName>
        <ecNumber evidence="10">1.11.1.7</ecNumber>
    </recommendedName>
</protein>
<comment type="subcellular location">
    <subcellularLocation>
        <location evidence="10">Secreted</location>
    </subcellularLocation>
</comment>
<reference evidence="14" key="1">
    <citation type="journal article" date="2014" name="Science">
        <title>Ancient hybridizations among the ancestral genomes of bread wheat.</title>
        <authorList>
            <consortium name="International Wheat Genome Sequencing Consortium,"/>
            <person name="Marcussen T."/>
            <person name="Sandve S.R."/>
            <person name="Heier L."/>
            <person name="Spannagl M."/>
            <person name="Pfeifer M."/>
            <person name="Jakobsen K.S."/>
            <person name="Wulff B.B."/>
            <person name="Steuernagel B."/>
            <person name="Mayer K.F."/>
            <person name="Olsen O.A."/>
        </authorList>
    </citation>
    <scope>NUCLEOTIDE SEQUENCE [LARGE SCALE GENOMIC DNA]</scope>
    <source>
        <strain evidence="14">cv. AL8/78</strain>
    </source>
</reference>
<feature type="compositionally biased region" description="Basic residues" evidence="11">
    <location>
        <begin position="123"/>
        <end position="134"/>
    </location>
</feature>
<keyword evidence="5 9" id="KW-0106">Calcium</keyword>
<feature type="binding site" evidence="9">
    <location>
        <position position="246"/>
    </location>
    <ligand>
        <name>Ca(2+)</name>
        <dbReference type="ChEBI" id="CHEBI:29108"/>
        <label>2</label>
    </ligand>
</feature>
<comment type="similarity">
    <text evidence="10">Belongs to the peroxidase family. Classical plant (class III) peroxidase subfamily.</text>
</comment>
<reference evidence="14" key="2">
    <citation type="journal article" date="2017" name="Nat. Plants">
        <title>The Aegilops tauschii genome reveals multiple impacts of transposons.</title>
        <authorList>
            <person name="Zhao G."/>
            <person name="Zou C."/>
            <person name="Li K."/>
            <person name="Wang K."/>
            <person name="Li T."/>
            <person name="Gao L."/>
            <person name="Zhang X."/>
            <person name="Wang H."/>
            <person name="Yang Z."/>
            <person name="Liu X."/>
            <person name="Jiang W."/>
            <person name="Mao L."/>
            <person name="Kong X."/>
            <person name="Jiao Y."/>
            <person name="Jia J."/>
        </authorList>
    </citation>
    <scope>NUCLEOTIDE SEQUENCE [LARGE SCALE GENOMIC DNA]</scope>
    <source>
        <strain evidence="14">cv. AL8/78</strain>
    </source>
</reference>
<evidence type="ECO:0000256" key="7">
    <source>
        <dbReference type="ARBA" id="ARBA00023004"/>
    </source>
</evidence>
<feature type="binding site" evidence="9">
    <location>
        <position position="249"/>
    </location>
    <ligand>
        <name>Ca(2+)</name>
        <dbReference type="ChEBI" id="CHEBI:29108"/>
        <label>2</label>
    </ligand>
</feature>
<dbReference type="GO" id="GO:0020037">
    <property type="term" value="F:heme binding"/>
    <property type="evidence" value="ECO:0007669"/>
    <property type="project" value="UniProtKB-UniRule"/>
</dbReference>
<evidence type="ECO:0000256" key="8">
    <source>
        <dbReference type="ARBA" id="ARBA00023324"/>
    </source>
</evidence>
<dbReference type="GO" id="GO:0046872">
    <property type="term" value="F:metal ion binding"/>
    <property type="evidence" value="ECO:0007669"/>
    <property type="project" value="UniProtKB-UniRule"/>
</dbReference>
<reference evidence="13" key="4">
    <citation type="submission" date="2019-03" db="UniProtKB">
        <authorList>
            <consortium name="EnsemblPlants"/>
        </authorList>
    </citation>
    <scope>IDENTIFICATION</scope>
</reference>
<feature type="compositionally biased region" description="Basic and acidic residues" evidence="11">
    <location>
        <begin position="89"/>
        <end position="100"/>
    </location>
</feature>
<dbReference type="GO" id="GO:0005576">
    <property type="term" value="C:extracellular region"/>
    <property type="evidence" value="ECO:0007669"/>
    <property type="project" value="UniProtKB-SubCell"/>
</dbReference>
<keyword evidence="7 10" id="KW-0408">Iron</keyword>
<evidence type="ECO:0000256" key="6">
    <source>
        <dbReference type="ARBA" id="ARBA00023002"/>
    </source>
</evidence>
<dbReference type="GO" id="GO:0140825">
    <property type="term" value="F:lactoperoxidase activity"/>
    <property type="evidence" value="ECO:0007669"/>
    <property type="project" value="UniProtKB-EC"/>
</dbReference>
<dbReference type="GO" id="GO:0042744">
    <property type="term" value="P:hydrogen peroxide catabolic process"/>
    <property type="evidence" value="ECO:0007669"/>
    <property type="project" value="UniProtKB-KW"/>
</dbReference>
<dbReference type="Gene3D" id="1.10.520.10">
    <property type="match status" value="1"/>
</dbReference>
<dbReference type="STRING" id="200361.A0A453DJP2"/>
<evidence type="ECO:0000313" key="13">
    <source>
        <dbReference type="EnsemblPlants" id="AET2Gv21274000.1"/>
    </source>
</evidence>
<reference evidence="13" key="5">
    <citation type="journal article" date="2021" name="G3 (Bethesda)">
        <title>Aegilops tauschii genome assembly Aet v5.0 features greater sequence contiguity and improved annotation.</title>
        <authorList>
            <person name="Wang L."/>
            <person name="Zhu T."/>
            <person name="Rodriguez J.C."/>
            <person name="Deal K.R."/>
            <person name="Dubcovsky J."/>
            <person name="McGuire P.E."/>
            <person name="Lux T."/>
            <person name="Spannagl M."/>
            <person name="Mayer K.F.X."/>
            <person name="Baldrich P."/>
            <person name="Meyers B.C."/>
            <person name="Huo N."/>
            <person name="Gu Y.Q."/>
            <person name="Zhou H."/>
            <person name="Devos K.M."/>
            <person name="Bennetzen J.L."/>
            <person name="Unver T."/>
            <person name="Budak H."/>
            <person name="Gulick P.J."/>
            <person name="Galiba G."/>
            <person name="Kalapos B."/>
            <person name="Nelson D.R."/>
            <person name="Li P."/>
            <person name="You F.M."/>
            <person name="Luo M.C."/>
            <person name="Dvorak J."/>
        </authorList>
    </citation>
    <scope>NUCLEOTIDE SEQUENCE [LARGE SCALE GENOMIC DNA]</scope>
    <source>
        <strain evidence="13">cv. AL8/78</strain>
    </source>
</reference>
<dbReference type="Pfam" id="PF00141">
    <property type="entry name" value="peroxidase"/>
    <property type="match status" value="1"/>
</dbReference>
<dbReference type="GO" id="GO:0006979">
    <property type="term" value="P:response to oxidative stress"/>
    <property type="evidence" value="ECO:0007669"/>
    <property type="project" value="UniProtKB-UniRule"/>
</dbReference>
<dbReference type="Gramene" id="AET2Gv21274000.1">
    <property type="protein sequence ID" value="AET2Gv21274000.1"/>
    <property type="gene ID" value="AET2Gv21274000"/>
</dbReference>
<dbReference type="Proteomes" id="UP000015105">
    <property type="component" value="Chromosome 2D"/>
</dbReference>
<keyword evidence="3 10" id="KW-0349">Heme</keyword>
<keyword evidence="8 10" id="KW-0376">Hydrogen peroxide</keyword>
<dbReference type="SUPFAM" id="SSF48113">
    <property type="entry name" value="Heme-dependent peroxidases"/>
    <property type="match status" value="1"/>
</dbReference>
<dbReference type="PROSITE" id="PS50873">
    <property type="entry name" value="PEROXIDASE_4"/>
    <property type="match status" value="1"/>
</dbReference>
<dbReference type="EC" id="1.11.1.7" evidence="10"/>
<keyword evidence="4 9" id="KW-0479">Metal-binding</keyword>
<organism evidence="13 14">
    <name type="scientific">Aegilops tauschii subsp. strangulata</name>
    <name type="common">Goatgrass</name>
    <dbReference type="NCBI Taxonomy" id="200361"/>
    <lineage>
        <taxon>Eukaryota</taxon>
        <taxon>Viridiplantae</taxon>
        <taxon>Streptophyta</taxon>
        <taxon>Embryophyta</taxon>
        <taxon>Tracheophyta</taxon>
        <taxon>Spermatophyta</taxon>
        <taxon>Magnoliopsida</taxon>
        <taxon>Liliopsida</taxon>
        <taxon>Poales</taxon>
        <taxon>Poaceae</taxon>
        <taxon>BOP clade</taxon>
        <taxon>Pooideae</taxon>
        <taxon>Triticodae</taxon>
        <taxon>Triticeae</taxon>
        <taxon>Triticinae</taxon>
        <taxon>Aegilops</taxon>
    </lineage>
</organism>
<name>A0A453DJP2_AEGTS</name>
<comment type="catalytic activity">
    <reaction evidence="1 10">
        <text>2 a phenolic donor + H2O2 = 2 a phenolic radical donor + 2 H2O</text>
        <dbReference type="Rhea" id="RHEA:56136"/>
        <dbReference type="ChEBI" id="CHEBI:15377"/>
        <dbReference type="ChEBI" id="CHEBI:16240"/>
        <dbReference type="ChEBI" id="CHEBI:139520"/>
        <dbReference type="ChEBI" id="CHEBI:139521"/>
        <dbReference type="EC" id="1.11.1.7"/>
    </reaction>
</comment>
<keyword evidence="14" id="KW-1185">Reference proteome</keyword>
<proteinExistence type="inferred from homology"/>
<comment type="cofactor">
    <cofactor evidence="10">
        <name>heme b</name>
        <dbReference type="ChEBI" id="CHEBI:60344"/>
    </cofactor>
    <text evidence="10">Binds 1 heme b (iron(II)-protoporphyrin IX) group per subunit.</text>
</comment>
<feature type="region of interest" description="Disordered" evidence="11">
    <location>
        <begin position="81"/>
        <end position="145"/>
    </location>
</feature>
<feature type="binding site" evidence="9">
    <location>
        <position position="254"/>
    </location>
    <ligand>
        <name>Ca(2+)</name>
        <dbReference type="ChEBI" id="CHEBI:29108"/>
        <label>2</label>
    </ligand>
</feature>
<dbReference type="AlphaFoldDB" id="A0A453DJP2"/>
<feature type="region of interest" description="Disordered" evidence="11">
    <location>
        <begin position="1"/>
        <end position="54"/>
    </location>
</feature>
<evidence type="ECO:0000259" key="12">
    <source>
        <dbReference type="PROSITE" id="PS50873"/>
    </source>
</evidence>
<keyword evidence="2 10" id="KW-0575">Peroxidase</keyword>
<comment type="function">
    <text evidence="10">Removal of H(2)O(2), oxidation of toxic reductants, biosynthesis and degradation of lignin, suberization, auxin catabolism, response to environmental stresses such as wounding, pathogen attack and oxidative stress.</text>
</comment>
<evidence type="ECO:0000256" key="9">
    <source>
        <dbReference type="PIRSR" id="PIRSR600823-3"/>
    </source>
</evidence>
<dbReference type="PANTHER" id="PTHR31517">
    <property type="match status" value="1"/>
</dbReference>
<evidence type="ECO:0000256" key="1">
    <source>
        <dbReference type="ARBA" id="ARBA00000189"/>
    </source>
</evidence>